<dbReference type="Pfam" id="PF01825">
    <property type="entry name" value="GPS"/>
    <property type="match status" value="1"/>
</dbReference>
<comment type="subcellular location">
    <subcellularLocation>
        <location evidence="1">Membrane</location>
        <topology evidence="1">Multi-pass membrane protein</topology>
    </subcellularLocation>
</comment>
<evidence type="ECO:0000313" key="10">
    <source>
        <dbReference type="Proteomes" id="UP001152320"/>
    </source>
</evidence>
<dbReference type="GO" id="GO:0016020">
    <property type="term" value="C:membrane"/>
    <property type="evidence" value="ECO:0007669"/>
    <property type="project" value="UniProtKB-SubCell"/>
</dbReference>
<feature type="transmembrane region" description="Helical" evidence="6">
    <location>
        <begin position="517"/>
        <end position="536"/>
    </location>
</feature>
<protein>
    <submittedName>
        <fullName evidence="9">Adhesion G-protein coupled receptor G4</fullName>
    </submittedName>
</protein>
<gene>
    <name evidence="9" type="ORF">HOLleu_01791</name>
</gene>
<dbReference type="GO" id="GO:0004930">
    <property type="term" value="F:G protein-coupled receptor activity"/>
    <property type="evidence" value="ECO:0007669"/>
    <property type="project" value="InterPro"/>
</dbReference>
<dbReference type="SUPFAM" id="SSF81321">
    <property type="entry name" value="Family A G protein-coupled receptor-like"/>
    <property type="match status" value="1"/>
</dbReference>
<dbReference type="InterPro" id="IPR000832">
    <property type="entry name" value="GPCR_2_secretin-like"/>
</dbReference>
<dbReference type="Proteomes" id="UP001152320">
    <property type="component" value="Chromosome 1"/>
</dbReference>
<dbReference type="PRINTS" id="PR00249">
    <property type="entry name" value="GPCRSECRETIN"/>
</dbReference>
<dbReference type="PANTHER" id="PTHR47767">
    <property type="entry name" value="ADHESION G PROTEIN-COUPLED RECEPTOR G7"/>
    <property type="match status" value="1"/>
</dbReference>
<keyword evidence="9" id="KW-0675">Receptor</keyword>
<feature type="transmembrane region" description="Helical" evidence="6">
    <location>
        <begin position="319"/>
        <end position="343"/>
    </location>
</feature>
<evidence type="ECO:0000256" key="3">
    <source>
        <dbReference type="ARBA" id="ARBA00022989"/>
    </source>
</evidence>
<dbReference type="Pfam" id="PF00002">
    <property type="entry name" value="7tm_2"/>
    <property type="match status" value="1"/>
</dbReference>
<evidence type="ECO:0000259" key="8">
    <source>
        <dbReference type="PROSITE" id="PS50261"/>
    </source>
</evidence>
<evidence type="ECO:0000256" key="1">
    <source>
        <dbReference type="ARBA" id="ARBA00004141"/>
    </source>
</evidence>
<evidence type="ECO:0000313" key="9">
    <source>
        <dbReference type="EMBL" id="KAJ8049170.1"/>
    </source>
</evidence>
<dbReference type="InterPro" id="IPR000203">
    <property type="entry name" value="GPS"/>
</dbReference>
<name>A0A9Q1HKG4_HOLLE</name>
<dbReference type="Gene3D" id="2.60.220.50">
    <property type="match status" value="1"/>
</dbReference>
<dbReference type="GO" id="GO:0007166">
    <property type="term" value="P:cell surface receptor signaling pathway"/>
    <property type="evidence" value="ECO:0007669"/>
    <property type="project" value="InterPro"/>
</dbReference>
<feature type="transmembrane region" description="Helical" evidence="6">
    <location>
        <begin position="465"/>
        <end position="488"/>
    </location>
</feature>
<keyword evidence="10" id="KW-1185">Reference proteome</keyword>
<dbReference type="PANTHER" id="PTHR47767:SF1">
    <property type="entry name" value="ADHESION G PROTEIN-COUPLED RECEPTOR G7"/>
    <property type="match status" value="1"/>
</dbReference>
<feature type="transmembrane region" description="Helical" evidence="6">
    <location>
        <begin position="422"/>
        <end position="445"/>
    </location>
</feature>
<evidence type="ECO:0000256" key="5">
    <source>
        <dbReference type="ARBA" id="ARBA00023157"/>
    </source>
</evidence>
<evidence type="ECO:0000256" key="2">
    <source>
        <dbReference type="ARBA" id="ARBA00022692"/>
    </source>
</evidence>
<dbReference type="AlphaFoldDB" id="A0A9Q1HKG4"/>
<dbReference type="PROSITE" id="PS50261">
    <property type="entry name" value="G_PROTEIN_RECEP_F2_4"/>
    <property type="match status" value="1"/>
</dbReference>
<evidence type="ECO:0000259" key="7">
    <source>
        <dbReference type="PROSITE" id="PS50221"/>
    </source>
</evidence>
<keyword evidence="2 6" id="KW-0812">Transmembrane</keyword>
<feature type="domain" description="GAIN-B" evidence="7">
    <location>
        <begin position="148"/>
        <end position="312"/>
    </location>
</feature>
<evidence type="ECO:0000256" key="6">
    <source>
        <dbReference type="SAM" id="Phobius"/>
    </source>
</evidence>
<keyword evidence="5" id="KW-1015">Disulfide bond</keyword>
<dbReference type="InterPro" id="IPR053066">
    <property type="entry name" value="ADGR_G7"/>
</dbReference>
<feature type="transmembrane region" description="Helical" evidence="6">
    <location>
        <begin position="379"/>
        <end position="401"/>
    </location>
</feature>
<dbReference type="InterPro" id="IPR017981">
    <property type="entry name" value="GPCR_2-like_7TM"/>
</dbReference>
<reference evidence="9" key="1">
    <citation type="submission" date="2021-10" db="EMBL/GenBank/DDBJ databases">
        <title>Tropical sea cucumber genome reveals ecological adaptation and Cuvierian tubules defense mechanism.</title>
        <authorList>
            <person name="Chen T."/>
        </authorList>
    </citation>
    <scope>NUCLEOTIDE SEQUENCE</scope>
    <source>
        <strain evidence="9">Nanhai2018</strain>
        <tissue evidence="9">Muscle</tissue>
    </source>
</reference>
<dbReference type="EMBL" id="JAIZAY010000001">
    <property type="protein sequence ID" value="KAJ8049170.1"/>
    <property type="molecule type" value="Genomic_DNA"/>
</dbReference>
<accession>A0A9Q1HKG4</accession>
<keyword evidence="3 6" id="KW-1133">Transmembrane helix</keyword>
<dbReference type="SMART" id="SM00303">
    <property type="entry name" value="GPS"/>
    <property type="match status" value="1"/>
</dbReference>
<feature type="domain" description="G-protein coupled receptors family 2 profile 2" evidence="8">
    <location>
        <begin position="319"/>
        <end position="566"/>
    </location>
</feature>
<dbReference type="Gene3D" id="1.20.1070.10">
    <property type="entry name" value="Rhodopsin 7-helix transmembrane proteins"/>
    <property type="match status" value="1"/>
</dbReference>
<organism evidence="9 10">
    <name type="scientific">Holothuria leucospilota</name>
    <name type="common">Black long sea cucumber</name>
    <name type="synonym">Mertensiothuria leucospilota</name>
    <dbReference type="NCBI Taxonomy" id="206669"/>
    <lineage>
        <taxon>Eukaryota</taxon>
        <taxon>Metazoa</taxon>
        <taxon>Echinodermata</taxon>
        <taxon>Eleutherozoa</taxon>
        <taxon>Echinozoa</taxon>
        <taxon>Holothuroidea</taxon>
        <taxon>Aspidochirotacea</taxon>
        <taxon>Aspidochirotida</taxon>
        <taxon>Holothuriidae</taxon>
        <taxon>Holothuria</taxon>
    </lineage>
</organism>
<comment type="caution">
    <text evidence="9">The sequence shown here is derived from an EMBL/GenBank/DDBJ whole genome shotgun (WGS) entry which is preliminary data.</text>
</comment>
<feature type="transmembrane region" description="Helical" evidence="6">
    <location>
        <begin position="355"/>
        <end position="373"/>
    </location>
</feature>
<dbReference type="InterPro" id="IPR057244">
    <property type="entry name" value="GAIN_B"/>
</dbReference>
<dbReference type="CDD" id="cd15040">
    <property type="entry name" value="7tmB2_Adhesion"/>
    <property type="match status" value="1"/>
</dbReference>
<proteinExistence type="predicted"/>
<dbReference type="PROSITE" id="PS50221">
    <property type="entry name" value="GAIN_B"/>
    <property type="match status" value="1"/>
</dbReference>
<feature type="transmembrane region" description="Helical" evidence="6">
    <location>
        <begin position="542"/>
        <end position="565"/>
    </location>
</feature>
<dbReference type="OrthoDB" id="10037534at2759"/>
<evidence type="ECO:0000256" key="4">
    <source>
        <dbReference type="ARBA" id="ARBA00023136"/>
    </source>
</evidence>
<dbReference type="InterPro" id="IPR046338">
    <property type="entry name" value="GAIN_dom_sf"/>
</dbReference>
<sequence>MAAKIIENVTKNVEFVEGDPLRLHLILTSLLSVVAKEDSSVEVTGLVVEAINNVMNFDDKILRSNLSETARFVRALEQQITAFQKKVGNFSNILSNLGILAVKTHLTTVDHNLTFGYIGQADKGFVEGAFIRKNNIAIFGEYKLDDDEKRILASVSVSADVFGLPTEAYKNSTTVPVSFIIYRNAKLFVPYKPAQHVEKELDKTDSVIETELIASHVVSLQIEEKYHSYTLSRKPSVFATFFTNLHPKTANPDDKVESQHCVAWDYVDETGNGFWSKDGCDTLLDDRNKRLTVCSFRRLTNFGVLIRVRKGYYKYSVTLYFITLIGSIISAVCLLLCLVTFLSLKKLRSKQPTHIHINLCTSLLGFYLAFLFSLLAVSNLVLCSILSATIHFFCLATLFWMSVEAMNMYCTFVRMKQSGIRFFLPIACLFAYGCSAVTTILVAIFDKGNDYKSVQYCFLQPGMALYFGFLAEVAFSFLFNAIICVVVVRKVLCRPLMVSRTTENARRKEIITRLRHCVTFWFVFGLSWVFGFLAAADSKTEIFLYLFCICIAVQGLVMFLMLCVCNPEFRDVFLKLYPRRSASATINLTDLSHSHKPGHNVKT</sequence>
<keyword evidence="4 6" id="KW-0472">Membrane</keyword>